<evidence type="ECO:0000256" key="2">
    <source>
        <dbReference type="ARBA" id="ARBA00023002"/>
    </source>
</evidence>
<feature type="active site" evidence="5">
    <location>
        <position position="251"/>
    </location>
</feature>
<dbReference type="InterPro" id="IPR029510">
    <property type="entry name" value="Ald_DH_CS_GLU"/>
</dbReference>
<dbReference type="InterPro" id="IPR016163">
    <property type="entry name" value="Ald_DH_C"/>
</dbReference>
<dbReference type="PIRSF" id="PIRSF036492">
    <property type="entry name" value="ALDH"/>
    <property type="match status" value="1"/>
</dbReference>
<dbReference type="InterPro" id="IPR016162">
    <property type="entry name" value="Ald_DH_N"/>
</dbReference>
<keyword evidence="10" id="KW-1185">Reference proteome</keyword>
<evidence type="ECO:0000256" key="4">
    <source>
        <dbReference type="PIRNR" id="PIRNR036492"/>
    </source>
</evidence>
<dbReference type="PANTHER" id="PTHR43570:SF16">
    <property type="entry name" value="ALDEHYDE DEHYDROGENASE TYPE III, ISOFORM Q"/>
    <property type="match status" value="1"/>
</dbReference>
<dbReference type="PANTHER" id="PTHR43570">
    <property type="entry name" value="ALDEHYDE DEHYDROGENASE"/>
    <property type="match status" value="1"/>
</dbReference>
<dbReference type="FunFam" id="3.40.605.10:FF:000004">
    <property type="entry name" value="Aldehyde dehydrogenase"/>
    <property type="match status" value="1"/>
</dbReference>
<proteinExistence type="inferred from homology"/>
<dbReference type="PROSITE" id="PS00070">
    <property type="entry name" value="ALDEHYDE_DEHYDR_CYS"/>
    <property type="match status" value="1"/>
</dbReference>
<dbReference type="GO" id="GO:0006081">
    <property type="term" value="P:aldehyde metabolic process"/>
    <property type="evidence" value="ECO:0007669"/>
    <property type="project" value="InterPro"/>
</dbReference>
<keyword evidence="3" id="KW-0520">NAD</keyword>
<dbReference type="InterPro" id="IPR016161">
    <property type="entry name" value="Ald_DH/histidinol_DH"/>
</dbReference>
<dbReference type="KEGG" id="sale:EPH95_14490"/>
<feature type="domain" description="Aldehyde dehydrogenase" evidence="8">
    <location>
        <begin position="9"/>
        <end position="437"/>
    </location>
</feature>
<dbReference type="EMBL" id="CP035485">
    <property type="protein sequence ID" value="QDI92248.1"/>
    <property type="molecule type" value="Genomic_DNA"/>
</dbReference>
<evidence type="ECO:0000256" key="1">
    <source>
        <dbReference type="ARBA" id="ARBA00009986"/>
    </source>
</evidence>
<accession>A0A514LK60</accession>
<evidence type="ECO:0000256" key="7">
    <source>
        <dbReference type="RuleBase" id="RU003345"/>
    </source>
</evidence>
<dbReference type="RefSeq" id="WP_142090758.1">
    <property type="nucleotide sequence ID" value="NZ_CP035485.1"/>
</dbReference>
<comment type="similarity">
    <text evidence="1 4 7">Belongs to the aldehyde dehydrogenase family.</text>
</comment>
<dbReference type="SUPFAM" id="SSF53720">
    <property type="entry name" value="ALDH-like"/>
    <property type="match status" value="1"/>
</dbReference>
<dbReference type="CDD" id="cd07136">
    <property type="entry name" value="ALDH_YwdH-P39616"/>
    <property type="match status" value="1"/>
</dbReference>
<dbReference type="Gene3D" id="3.40.605.10">
    <property type="entry name" value="Aldehyde Dehydrogenase, Chain A, domain 1"/>
    <property type="match status" value="1"/>
</dbReference>
<evidence type="ECO:0000259" key="8">
    <source>
        <dbReference type="Pfam" id="PF00171"/>
    </source>
</evidence>
<evidence type="ECO:0000256" key="6">
    <source>
        <dbReference type="PROSITE-ProRule" id="PRU10007"/>
    </source>
</evidence>
<dbReference type="InterPro" id="IPR016160">
    <property type="entry name" value="Ald_DH_CS_CYS"/>
</dbReference>
<evidence type="ECO:0000256" key="5">
    <source>
        <dbReference type="PIRSR" id="PIRSR036492-1"/>
    </source>
</evidence>
<dbReference type="Gene3D" id="3.40.309.10">
    <property type="entry name" value="Aldehyde Dehydrogenase, Chain A, domain 2"/>
    <property type="match status" value="1"/>
</dbReference>
<organism evidence="9 10">
    <name type="scientific">Salicibibacter halophilus</name>
    <dbReference type="NCBI Taxonomy" id="2502791"/>
    <lineage>
        <taxon>Bacteria</taxon>
        <taxon>Bacillati</taxon>
        <taxon>Bacillota</taxon>
        <taxon>Bacilli</taxon>
        <taxon>Bacillales</taxon>
        <taxon>Bacillaceae</taxon>
        <taxon>Salicibibacter</taxon>
    </lineage>
</organism>
<sequence>MKEDLTTGQEAEHLLAEHRRFFHTETTRDVSFRIEHLKKVQKTIEAHEEEIYSALQADLGKSPFETYLTEIGIILNSISDAIKNVKTWSKPEKVKTPTYMQPSKNYIVHEPYGTVLIIGPFNYPFQLLMEPLIGAIAAGNCAVLKASEHTPATGRLIKKMLADIFDPAYVRVVEGGVDTGNALIHSRFDYIFFTGSSRVGKIVMEAASKNLTPFTLELGGKAPAVVHKDADLKKAAERIAWGKLINTGQTCIAPDYVMVHEKAKKRFVKLLQKKIDKFYGDDIQNNEDYGRIINEKHFDRLKAMLDADRDAVVYGGAHDRADRFIEPTILDISSRRDAASMQEEVFGPILPVLTYSDIDAAVADVNAQSKPLAFYLFTENEKLQTKIMERASYGGGCVNDTIMHVANPHLPFGGVGPSGMGEYHGYYTFQTFSNQKGVSNRSTRIRVPFLYPPYKNKLNIAKKMLKMGN</sequence>
<evidence type="ECO:0000256" key="3">
    <source>
        <dbReference type="ARBA" id="ARBA00023027"/>
    </source>
</evidence>
<evidence type="ECO:0000313" key="9">
    <source>
        <dbReference type="EMBL" id="QDI92248.1"/>
    </source>
</evidence>
<dbReference type="Pfam" id="PF00171">
    <property type="entry name" value="Aldedh"/>
    <property type="match status" value="1"/>
</dbReference>
<dbReference type="InterPro" id="IPR015590">
    <property type="entry name" value="Aldehyde_DH_dom"/>
</dbReference>
<gene>
    <name evidence="9" type="ORF">EPH95_14490</name>
</gene>
<dbReference type="AlphaFoldDB" id="A0A514LK60"/>
<feature type="active site" evidence="5 6">
    <location>
        <position position="217"/>
    </location>
</feature>
<dbReference type="OrthoDB" id="9762913at2"/>
<keyword evidence="2 4" id="KW-0560">Oxidoreductase</keyword>
<dbReference type="InterPro" id="IPR012394">
    <property type="entry name" value="Aldehyde_DH_NAD(P)"/>
</dbReference>
<protein>
    <recommendedName>
        <fullName evidence="4">Aldehyde dehydrogenase</fullName>
    </recommendedName>
</protein>
<evidence type="ECO:0000313" key="10">
    <source>
        <dbReference type="Proteomes" id="UP000319756"/>
    </source>
</evidence>
<dbReference type="Proteomes" id="UP000319756">
    <property type="component" value="Chromosome"/>
</dbReference>
<dbReference type="GO" id="GO:0004029">
    <property type="term" value="F:aldehyde dehydrogenase (NAD+) activity"/>
    <property type="evidence" value="ECO:0007669"/>
    <property type="project" value="TreeGrafter"/>
</dbReference>
<dbReference type="GO" id="GO:0005737">
    <property type="term" value="C:cytoplasm"/>
    <property type="evidence" value="ECO:0007669"/>
    <property type="project" value="TreeGrafter"/>
</dbReference>
<dbReference type="PROSITE" id="PS00687">
    <property type="entry name" value="ALDEHYDE_DEHYDR_GLU"/>
    <property type="match status" value="1"/>
</dbReference>
<dbReference type="FunFam" id="3.40.309.10:FF:000003">
    <property type="entry name" value="Aldehyde dehydrogenase"/>
    <property type="match status" value="1"/>
</dbReference>
<name>A0A514LK60_9BACI</name>
<reference evidence="10" key="1">
    <citation type="submission" date="2019-01" db="EMBL/GenBank/DDBJ databases">
        <title>Genomic analysis of Salicibibacter sp. NKC3-5.</title>
        <authorList>
            <person name="Oh Y.J."/>
        </authorList>
    </citation>
    <scope>NUCLEOTIDE SEQUENCE [LARGE SCALE GENOMIC DNA]</scope>
    <source>
        <strain evidence="10">NKC3-5</strain>
    </source>
</reference>